<evidence type="ECO:0000313" key="1">
    <source>
        <dbReference type="EMBL" id="MDR6240266.1"/>
    </source>
</evidence>
<gene>
    <name evidence="1" type="ORF">HNQ88_003332</name>
</gene>
<comment type="caution">
    <text evidence="1">The sequence shown here is derived from an EMBL/GenBank/DDBJ whole genome shotgun (WGS) entry which is preliminary data.</text>
</comment>
<dbReference type="RefSeq" id="WP_309940166.1">
    <property type="nucleotide sequence ID" value="NZ_AP025305.1"/>
</dbReference>
<dbReference type="EMBL" id="JAVDQD010000004">
    <property type="protein sequence ID" value="MDR6240266.1"/>
    <property type="molecule type" value="Genomic_DNA"/>
</dbReference>
<name>A0AAE4BSY5_9BACT</name>
<organism evidence="1 2">
    <name type="scientific">Aureibacter tunicatorum</name>
    <dbReference type="NCBI Taxonomy" id="866807"/>
    <lineage>
        <taxon>Bacteria</taxon>
        <taxon>Pseudomonadati</taxon>
        <taxon>Bacteroidota</taxon>
        <taxon>Cytophagia</taxon>
        <taxon>Cytophagales</taxon>
        <taxon>Persicobacteraceae</taxon>
        <taxon>Aureibacter</taxon>
    </lineage>
</organism>
<keyword evidence="2" id="KW-1185">Reference proteome</keyword>
<sequence>MGDFKKYANPWDAKYSEWYAEGSATWIGEGVVATAKAMSCDQKKVKELKKKFESMIENARNIGQNVAADNLQHFLNGSGSTRTLSVSWLRSFASITNAESRILNYTKNRNLNAWVKDVEKGKTVSKSDYWDADIKNYNMSSELSYASGASDMKGNVEMRLSRSEDIIDITGTVNIRWSDDYNWNKGMGFYIPGTGWVSDSDGLYLEKCGGAKSFLMEAFWRFDYTGKYDFENSKWMNSSWKINGSEYTPNENSSDSNNSSGR</sequence>
<protein>
    <submittedName>
        <fullName evidence="1">Uncharacterized protein</fullName>
    </submittedName>
</protein>
<accession>A0AAE4BSY5</accession>
<dbReference type="AlphaFoldDB" id="A0AAE4BSY5"/>
<reference evidence="1" key="1">
    <citation type="submission" date="2023-07" db="EMBL/GenBank/DDBJ databases">
        <title>Genomic Encyclopedia of Type Strains, Phase IV (KMG-IV): sequencing the most valuable type-strain genomes for metagenomic binning, comparative biology and taxonomic classification.</title>
        <authorList>
            <person name="Goeker M."/>
        </authorList>
    </citation>
    <scope>NUCLEOTIDE SEQUENCE</scope>
    <source>
        <strain evidence="1">DSM 26174</strain>
    </source>
</reference>
<proteinExistence type="predicted"/>
<dbReference type="Proteomes" id="UP001185092">
    <property type="component" value="Unassembled WGS sequence"/>
</dbReference>
<evidence type="ECO:0000313" key="2">
    <source>
        <dbReference type="Proteomes" id="UP001185092"/>
    </source>
</evidence>